<comment type="subcellular location">
    <subcellularLocation>
        <location evidence="1">Membrane</location>
        <topology evidence="1">Multi-pass membrane protein</topology>
    </subcellularLocation>
</comment>
<gene>
    <name evidence="7" type="primary">Slc7a1_2</name>
</gene>
<evidence type="ECO:0000259" key="6">
    <source>
        <dbReference type="Pfam" id="PF13906"/>
    </source>
</evidence>
<feature type="transmembrane region" description="Helical" evidence="5">
    <location>
        <begin position="366"/>
        <end position="385"/>
    </location>
</feature>
<dbReference type="GO" id="GO:0000064">
    <property type="term" value="F:L-ornithine transmembrane transporter activity"/>
    <property type="evidence" value="ECO:0007669"/>
    <property type="project" value="TreeGrafter"/>
</dbReference>
<dbReference type="PANTHER" id="PTHR43243">
    <property type="entry name" value="INNER MEMBRANE TRANSPORTER YGJI-RELATED"/>
    <property type="match status" value="1"/>
</dbReference>
<feature type="transmembrane region" description="Helical" evidence="5">
    <location>
        <begin position="391"/>
        <end position="410"/>
    </location>
</feature>
<feature type="transmembrane region" description="Helical" evidence="5">
    <location>
        <begin position="268"/>
        <end position="295"/>
    </location>
</feature>
<feature type="transmembrane region" description="Helical" evidence="5">
    <location>
        <begin position="26"/>
        <end position="48"/>
    </location>
</feature>
<feature type="transmembrane region" description="Helical" evidence="5">
    <location>
        <begin position="157"/>
        <end position="177"/>
    </location>
</feature>
<evidence type="ECO:0000256" key="4">
    <source>
        <dbReference type="ARBA" id="ARBA00023136"/>
    </source>
</evidence>
<evidence type="ECO:0000256" key="5">
    <source>
        <dbReference type="SAM" id="Phobius"/>
    </source>
</evidence>
<dbReference type="EMBL" id="GFXV01003707">
    <property type="protein sequence ID" value="MBW15512.1"/>
    <property type="molecule type" value="Transcribed_RNA"/>
</dbReference>
<feature type="transmembrane region" description="Helical" evidence="5">
    <location>
        <begin position="315"/>
        <end position="336"/>
    </location>
</feature>
<keyword evidence="3 5" id="KW-1133">Transmembrane helix</keyword>
<dbReference type="Pfam" id="PF13520">
    <property type="entry name" value="AA_permease_2"/>
    <property type="match status" value="1"/>
</dbReference>
<sequence>MTVSKKLNRKKTMAGVVRESSMLDRVLTTTDLTALGVGSTIGVGVYVLPGALSKYVAGPAVVVSFFIAAVASVFAGLCYAELSSRVPRAGSAYSYAYIAVGELAAFIVGWNLLLEYTIGGASIARGMSVYIDSLTNKTMETAFRGLYEIDLPYLSEYFDFFAMFIVLVFSVALACGLKDSVRVNNLFTLLNCAIMVLVIVGGSFHIDFKNWSLPKAEIPKWAGEGGFWPYGLQGALQGAATCFYGYVGFDCIAASGEEVKNPQKSLPLAIVLSLFIVFLAYSGVSAVLTLMIPYYAQDASMPLSYAFEVIGWIPLKWIIGVGAVFGMCACMFGSMYPLPRILYAMSNDGLIFKSLGKVHPRFKTPFFGTIFTGIITGFFSALLNLQQLVDMMTIGTLLVYVMVAVCVLYTRYQEQSDMDYDILADEYIESTTLVTTKVKHTKKQILKQLFNFHKFVRANSLSSYVASLQTTCFTIVCLPLALYLSHWYELNSTHWIIIQVLVGVMILQLISIGMQPTSKTPVAFKVPLVPLTPALSIFINIYLMFFFDIYTWIKFIIWMIIGFAIYFGYGITHSKENNPEINIISSCNQSKSSLNTD</sequence>
<dbReference type="Gene3D" id="1.20.1740.10">
    <property type="entry name" value="Amino acid/polyamine transporter I"/>
    <property type="match status" value="2"/>
</dbReference>
<feature type="transmembrane region" description="Helical" evidence="5">
    <location>
        <begin position="92"/>
        <end position="113"/>
    </location>
</feature>
<name>A0A2H8TPD5_9HEMI</name>
<feature type="transmembrane region" description="Helical" evidence="5">
    <location>
        <begin position="226"/>
        <end position="247"/>
    </location>
</feature>
<feature type="transmembrane region" description="Helical" evidence="5">
    <location>
        <begin position="549"/>
        <end position="569"/>
    </location>
</feature>
<feature type="transmembrane region" description="Helical" evidence="5">
    <location>
        <begin position="186"/>
        <end position="206"/>
    </location>
</feature>
<dbReference type="Pfam" id="PF13906">
    <property type="entry name" value="AA_permease_C"/>
    <property type="match status" value="1"/>
</dbReference>
<dbReference type="AlphaFoldDB" id="A0A2H8TPD5"/>
<keyword evidence="2 5" id="KW-0812">Transmembrane</keyword>
<dbReference type="OrthoDB" id="3900342at2759"/>
<proteinExistence type="predicted"/>
<dbReference type="FunFam" id="1.20.1740.10:FF:000010">
    <property type="entry name" value="probable cationic amino acid transporter"/>
    <property type="match status" value="1"/>
</dbReference>
<evidence type="ECO:0000256" key="1">
    <source>
        <dbReference type="ARBA" id="ARBA00004141"/>
    </source>
</evidence>
<dbReference type="PANTHER" id="PTHR43243:SF105">
    <property type="entry name" value="CATIONIC AMINO ACID TRANSPORTER C-TERMINAL DOMAIN-CONTAINING PROTEIN"/>
    <property type="match status" value="1"/>
</dbReference>
<protein>
    <submittedName>
        <fullName evidence="7">High affinity cationic amino acid transporter 1</fullName>
    </submittedName>
</protein>
<feature type="transmembrane region" description="Helical" evidence="5">
    <location>
        <begin position="492"/>
        <end position="510"/>
    </location>
</feature>
<feature type="transmembrane region" description="Helical" evidence="5">
    <location>
        <begin position="522"/>
        <end position="543"/>
    </location>
</feature>
<dbReference type="InterPro" id="IPR002293">
    <property type="entry name" value="AA/rel_permease1"/>
</dbReference>
<organism evidence="7">
    <name type="scientific">Melanaphis sacchari</name>
    <dbReference type="NCBI Taxonomy" id="742174"/>
    <lineage>
        <taxon>Eukaryota</taxon>
        <taxon>Metazoa</taxon>
        <taxon>Ecdysozoa</taxon>
        <taxon>Arthropoda</taxon>
        <taxon>Hexapoda</taxon>
        <taxon>Insecta</taxon>
        <taxon>Pterygota</taxon>
        <taxon>Neoptera</taxon>
        <taxon>Paraneoptera</taxon>
        <taxon>Hemiptera</taxon>
        <taxon>Sternorrhyncha</taxon>
        <taxon>Aphidomorpha</taxon>
        <taxon>Aphidoidea</taxon>
        <taxon>Aphididae</taxon>
        <taxon>Aphidini</taxon>
        <taxon>Melanaphis</taxon>
    </lineage>
</organism>
<feature type="domain" description="Cationic amino acid transporter C-terminal" evidence="6">
    <location>
        <begin position="524"/>
        <end position="574"/>
    </location>
</feature>
<keyword evidence="4 5" id="KW-0472">Membrane</keyword>
<dbReference type="GO" id="GO:0005886">
    <property type="term" value="C:plasma membrane"/>
    <property type="evidence" value="ECO:0007669"/>
    <property type="project" value="TreeGrafter"/>
</dbReference>
<reference evidence="7" key="1">
    <citation type="submission" date="2017-10" db="EMBL/GenBank/DDBJ databases">
        <title>Transcriptome Assembly of Sugarcane Aphid Adults.</title>
        <authorList>
            <person name="Scully E.D."/>
            <person name="Palmer N.A."/>
            <person name="Geib S.M."/>
            <person name="Sarath G."/>
            <person name="Sattler S.E."/>
        </authorList>
    </citation>
    <scope>NUCLEOTIDE SEQUENCE</scope>
    <source>
        <tissue evidence="7">Whole body</tissue>
    </source>
</reference>
<evidence type="ECO:0000313" key="7">
    <source>
        <dbReference type="EMBL" id="MBW15512.1"/>
    </source>
</evidence>
<dbReference type="GO" id="GO:0061459">
    <property type="term" value="F:L-arginine transmembrane transporter activity"/>
    <property type="evidence" value="ECO:0007669"/>
    <property type="project" value="TreeGrafter"/>
</dbReference>
<accession>A0A2H8TPD5</accession>
<dbReference type="InterPro" id="IPR029485">
    <property type="entry name" value="CAT_C"/>
</dbReference>
<dbReference type="GO" id="GO:0015189">
    <property type="term" value="F:L-lysine transmembrane transporter activity"/>
    <property type="evidence" value="ECO:0007669"/>
    <property type="project" value="TreeGrafter"/>
</dbReference>
<feature type="transmembrane region" description="Helical" evidence="5">
    <location>
        <begin position="464"/>
        <end position="486"/>
    </location>
</feature>
<evidence type="ECO:0000256" key="2">
    <source>
        <dbReference type="ARBA" id="ARBA00022692"/>
    </source>
</evidence>
<dbReference type="GO" id="GO:0097638">
    <property type="term" value="P:L-arginine import across plasma membrane"/>
    <property type="evidence" value="ECO:0007669"/>
    <property type="project" value="TreeGrafter"/>
</dbReference>
<evidence type="ECO:0000256" key="3">
    <source>
        <dbReference type="ARBA" id="ARBA00022989"/>
    </source>
</evidence>
<feature type="transmembrane region" description="Helical" evidence="5">
    <location>
        <begin position="60"/>
        <end position="80"/>
    </location>
</feature>